<keyword evidence="1" id="KW-0479">Metal-binding</keyword>
<dbReference type="SUPFAM" id="SSF57716">
    <property type="entry name" value="Glucocorticoid receptor-like (DNA-binding domain)"/>
    <property type="match status" value="1"/>
</dbReference>
<feature type="zinc finger region" description="dksA C4-type" evidence="4">
    <location>
        <begin position="78"/>
        <end position="102"/>
    </location>
</feature>
<keyword evidence="7" id="KW-0808">Transferase</keyword>
<dbReference type="PROSITE" id="PS51128">
    <property type="entry name" value="ZF_DKSA_2"/>
    <property type="match status" value="1"/>
</dbReference>
<dbReference type="STRING" id="1685382.AVJ23_12845"/>
<dbReference type="PANTHER" id="PTHR33823:SF4">
    <property type="entry name" value="GENERAL STRESS PROTEIN 16O"/>
    <property type="match status" value="1"/>
</dbReference>
<dbReference type="OrthoDB" id="1121111at2"/>
<accession>A0A0W7WIC9</accession>
<dbReference type="PANTHER" id="PTHR33823">
    <property type="entry name" value="RNA POLYMERASE-BINDING TRANSCRIPTION FACTOR DKSA-RELATED"/>
    <property type="match status" value="1"/>
</dbReference>
<dbReference type="InterPro" id="IPR000962">
    <property type="entry name" value="Znf_DskA_TraR"/>
</dbReference>
<dbReference type="Pfam" id="PF21173">
    <property type="entry name" value="DksA-like_N"/>
    <property type="match status" value="1"/>
</dbReference>
<evidence type="ECO:0000256" key="2">
    <source>
        <dbReference type="ARBA" id="ARBA00022771"/>
    </source>
</evidence>
<dbReference type="GO" id="GO:0008270">
    <property type="term" value="F:zinc ion binding"/>
    <property type="evidence" value="ECO:0007669"/>
    <property type="project" value="UniProtKB-KW"/>
</dbReference>
<dbReference type="Pfam" id="PF01258">
    <property type="entry name" value="zf-dskA_traR"/>
    <property type="match status" value="1"/>
</dbReference>
<keyword evidence="8" id="KW-1185">Reference proteome</keyword>
<keyword evidence="2" id="KW-0863">Zinc-finger</keyword>
<reference evidence="7 8" key="1">
    <citation type="submission" date="2015-12" db="EMBL/GenBank/DDBJ databases">
        <authorList>
            <person name="Shamseldin A."/>
            <person name="Moawad H."/>
            <person name="Abd El-Rahim W.M."/>
            <person name="Sadowsky M.J."/>
        </authorList>
    </citation>
    <scope>NUCLEOTIDE SEQUENCE [LARGE SCALE GENOMIC DNA]</scope>
    <source>
        <strain evidence="7 8">SJ5A-1</strain>
    </source>
</reference>
<dbReference type="GO" id="GO:0008168">
    <property type="term" value="F:methyltransferase activity"/>
    <property type="evidence" value="ECO:0007669"/>
    <property type="project" value="UniProtKB-KW"/>
</dbReference>
<evidence type="ECO:0000259" key="6">
    <source>
        <dbReference type="Pfam" id="PF21173"/>
    </source>
</evidence>
<protein>
    <submittedName>
        <fullName evidence="7">Dimethylmenaquinone methyltransferase</fullName>
    </submittedName>
</protein>
<evidence type="ECO:0000256" key="4">
    <source>
        <dbReference type="PROSITE-ProRule" id="PRU00510"/>
    </source>
</evidence>
<dbReference type="Gene3D" id="1.20.120.910">
    <property type="entry name" value="DksA, coiled-coil domain"/>
    <property type="match status" value="1"/>
</dbReference>
<proteinExistence type="predicted"/>
<comment type="caution">
    <text evidence="7">The sequence shown here is derived from an EMBL/GenBank/DDBJ whole genome shotgun (WGS) entry which is preliminary data.</text>
</comment>
<keyword evidence="7" id="KW-0489">Methyltransferase</keyword>
<feature type="domain" description="Zinc finger DksA/TraR C4-type" evidence="5">
    <location>
        <begin position="73"/>
        <end position="104"/>
    </location>
</feature>
<dbReference type="Proteomes" id="UP000054396">
    <property type="component" value="Unassembled WGS sequence"/>
</dbReference>
<dbReference type="InterPro" id="IPR048487">
    <property type="entry name" value="DksA-like_N"/>
</dbReference>
<sequence length="106" mass="11620">MSHHAQKRALFKRLRELGLRLDGIEDALEAPHSKDWEEMAVEREGDEVLEGLGVSGQAEVARIRAALQRMADGSYGTCVRCGETISQDRLAVLPETPLCRTCATAA</sequence>
<evidence type="ECO:0000313" key="8">
    <source>
        <dbReference type="Proteomes" id="UP000054396"/>
    </source>
</evidence>
<dbReference type="AlphaFoldDB" id="A0A0W7WIC9"/>
<name>A0A0W7WIC9_9RHOB</name>
<dbReference type="EMBL" id="LPXO01000007">
    <property type="protein sequence ID" value="KUF10289.1"/>
    <property type="molecule type" value="Genomic_DNA"/>
</dbReference>
<evidence type="ECO:0000259" key="5">
    <source>
        <dbReference type="Pfam" id="PF01258"/>
    </source>
</evidence>
<feature type="domain" description="DnaK suppressor protein-like N-terminal" evidence="6">
    <location>
        <begin position="8"/>
        <end position="70"/>
    </location>
</feature>
<evidence type="ECO:0000256" key="3">
    <source>
        <dbReference type="ARBA" id="ARBA00022833"/>
    </source>
</evidence>
<evidence type="ECO:0000256" key="1">
    <source>
        <dbReference type="ARBA" id="ARBA00022723"/>
    </source>
</evidence>
<dbReference type="GO" id="GO:0032259">
    <property type="term" value="P:methylation"/>
    <property type="evidence" value="ECO:0007669"/>
    <property type="project" value="UniProtKB-KW"/>
</dbReference>
<gene>
    <name evidence="7" type="ORF">AVJ23_12845</name>
</gene>
<evidence type="ECO:0000313" key="7">
    <source>
        <dbReference type="EMBL" id="KUF10289.1"/>
    </source>
</evidence>
<keyword evidence="3" id="KW-0862">Zinc</keyword>
<organism evidence="7 8">
    <name type="scientific">Pseudoponticoccus marisrubri</name>
    <dbReference type="NCBI Taxonomy" id="1685382"/>
    <lineage>
        <taxon>Bacteria</taxon>
        <taxon>Pseudomonadati</taxon>
        <taxon>Pseudomonadota</taxon>
        <taxon>Alphaproteobacteria</taxon>
        <taxon>Rhodobacterales</taxon>
        <taxon>Roseobacteraceae</taxon>
        <taxon>Pseudoponticoccus</taxon>
    </lineage>
</organism>
<dbReference type="RefSeq" id="WP_058862607.1">
    <property type="nucleotide sequence ID" value="NZ_LPXO01000007.1"/>
</dbReference>